<protein>
    <submittedName>
        <fullName evidence="3">DUF4350 domain-containing protein</fullName>
    </submittedName>
</protein>
<dbReference type="PROSITE" id="PS50830">
    <property type="entry name" value="TNASE_3"/>
    <property type="match status" value="1"/>
</dbReference>
<name>A0ABD6AVG8_9EURY</name>
<dbReference type="SMART" id="SM00318">
    <property type="entry name" value="SNc"/>
    <property type="match status" value="1"/>
</dbReference>
<proteinExistence type="predicted"/>
<evidence type="ECO:0000256" key="1">
    <source>
        <dbReference type="SAM" id="MobiDB-lite"/>
    </source>
</evidence>
<comment type="caution">
    <text evidence="3">The sequence shown here is derived from an EMBL/GenBank/DDBJ whole genome shotgun (WGS) entry which is preliminary data.</text>
</comment>
<dbReference type="Pfam" id="PF14258">
    <property type="entry name" value="DUF4350"/>
    <property type="match status" value="1"/>
</dbReference>
<reference evidence="3 4" key="1">
    <citation type="journal article" date="2019" name="Int. J. Syst. Evol. Microbiol.">
        <title>The Global Catalogue of Microorganisms (GCM) 10K type strain sequencing project: providing services to taxonomists for standard genome sequencing and annotation.</title>
        <authorList>
            <consortium name="The Broad Institute Genomics Platform"/>
            <consortium name="The Broad Institute Genome Sequencing Center for Infectious Disease"/>
            <person name="Wu L."/>
            <person name="Ma J."/>
        </authorList>
    </citation>
    <scope>NUCLEOTIDE SEQUENCE [LARGE SCALE GENOMIC DNA]</scope>
    <source>
        <strain evidence="3 4">CGMCC 1.12563</strain>
    </source>
</reference>
<feature type="region of interest" description="Disordered" evidence="1">
    <location>
        <begin position="687"/>
        <end position="714"/>
    </location>
</feature>
<feature type="domain" description="TNase-like" evidence="2">
    <location>
        <begin position="279"/>
        <end position="433"/>
    </location>
</feature>
<dbReference type="EMBL" id="JBHUDC010000004">
    <property type="protein sequence ID" value="MFD1513542.1"/>
    <property type="molecule type" value="Genomic_DNA"/>
</dbReference>
<dbReference type="InterPro" id="IPR025646">
    <property type="entry name" value="DUF4350"/>
</dbReference>
<dbReference type="SUPFAM" id="SSF50199">
    <property type="entry name" value="Staphylococcal nuclease"/>
    <property type="match status" value="1"/>
</dbReference>
<dbReference type="InterPro" id="IPR002071">
    <property type="entry name" value="Thermonucl_AS"/>
</dbReference>
<dbReference type="Proteomes" id="UP001597187">
    <property type="component" value="Unassembled WGS sequence"/>
</dbReference>
<accession>A0ABD6AVG8</accession>
<evidence type="ECO:0000313" key="3">
    <source>
        <dbReference type="EMBL" id="MFD1513542.1"/>
    </source>
</evidence>
<dbReference type="RefSeq" id="WP_250873517.1">
    <property type="nucleotide sequence ID" value="NZ_JALXFV010000004.1"/>
</dbReference>
<dbReference type="InterPro" id="IPR006311">
    <property type="entry name" value="TAT_signal"/>
</dbReference>
<dbReference type="Gene3D" id="2.40.50.90">
    <property type="match status" value="1"/>
</dbReference>
<dbReference type="InterPro" id="IPR016071">
    <property type="entry name" value="Staphylococal_nuclease_OB-fold"/>
</dbReference>
<evidence type="ECO:0000259" key="2">
    <source>
        <dbReference type="PROSITE" id="PS50830"/>
    </source>
</evidence>
<dbReference type="AlphaFoldDB" id="A0ABD6AVG8"/>
<dbReference type="PROSITE" id="PS01123">
    <property type="entry name" value="TNASE_1"/>
    <property type="match status" value="1"/>
</dbReference>
<keyword evidence="4" id="KW-1185">Reference proteome</keyword>
<sequence>MRRRTFLTALGVTGAASLGATGAARTVLAQSSDTIEPLMFDSTASLLNANGEPLTDDSVVAVWAEPTAFNVDEDGDGDAVSYPDGTPIPLVASAGGVVAFGAPIGQDDTDFNYGNEEFLLNVLDAETGGSGTIAFDYGHDQFYGPWTFEAFLGYAEDDGYDVNWTETLADDLPDSDVAVVTSPSEAFTQSELDAVSAFVADGGTLLLFDQSDFRNFDATDNANAVAAAAGAPFRFNDDQVLDAENNVGPDFIPTTSKFNDAFDYFADREGLGFELDREATYPVEVVEVTDGDTVDVRFEGGQTEAIRILGIDTPEKPSAAFAERTQEWEGIESLDYLQEQGLAATAYAEGELPAGSTVDLTFDENEPVRDEFGRVLGYLTYDADGSGTRDTLYNEQVVRDGFARVYDSGLGRHDQFLAAEFEARAAGKGLWSGSELPAPEVRNDSVESLYVPRAAAVESATGRLDERVPVRASETASIPNAPLVGVDQQAGVAMVGSPFVDESYEAAEDYPVDTSEYDNFAFLTHLADRLAEREGTPVVDGGHGQFGAGYALSAEDAAYYKRYLEGVGLGLQGVNDVTGGFGADLLSRASVYLLTAPADPFTDAELAALQSFRDDGGAVVLLGGDVPQSARENLNAVAEALCSDLRLGDAVTDTTNNVNDDPAVPTTSNFDTWFRLFDAYDGDTDYKGARGGPGVPGCEGRRTAAGNGKKKGKQ</sequence>
<dbReference type="InterPro" id="IPR035437">
    <property type="entry name" value="SNase_OB-fold_sf"/>
</dbReference>
<dbReference type="PROSITE" id="PS51318">
    <property type="entry name" value="TAT"/>
    <property type="match status" value="1"/>
</dbReference>
<dbReference type="Pfam" id="PF00565">
    <property type="entry name" value="SNase"/>
    <property type="match status" value="1"/>
</dbReference>
<gene>
    <name evidence="3" type="ORF">ACFSBT_09655</name>
</gene>
<evidence type="ECO:0000313" key="4">
    <source>
        <dbReference type="Proteomes" id="UP001597187"/>
    </source>
</evidence>
<organism evidence="3 4">
    <name type="scientific">Halomarina rubra</name>
    <dbReference type="NCBI Taxonomy" id="2071873"/>
    <lineage>
        <taxon>Archaea</taxon>
        <taxon>Methanobacteriati</taxon>
        <taxon>Methanobacteriota</taxon>
        <taxon>Stenosarchaea group</taxon>
        <taxon>Halobacteria</taxon>
        <taxon>Halobacteriales</taxon>
        <taxon>Natronomonadaceae</taxon>
        <taxon>Halomarina</taxon>
    </lineage>
</organism>